<feature type="domain" description="DUF2470" evidence="1">
    <location>
        <begin position="168"/>
        <end position="228"/>
    </location>
</feature>
<dbReference type="SUPFAM" id="SSF50475">
    <property type="entry name" value="FMN-binding split barrel"/>
    <property type="match status" value="1"/>
</dbReference>
<dbReference type="HOGENOM" id="CLU_053419_1_1_4"/>
<dbReference type="InterPro" id="IPR012349">
    <property type="entry name" value="Split_barrel_FMN-bd"/>
</dbReference>
<dbReference type="Gene3D" id="3.20.180.10">
    <property type="entry name" value="PNP-oxidase-like"/>
    <property type="match status" value="1"/>
</dbReference>
<evidence type="ECO:0000313" key="4">
    <source>
        <dbReference type="Proteomes" id="UP000015559"/>
    </source>
</evidence>
<dbReference type="Pfam" id="PF10615">
    <property type="entry name" value="DUF2470"/>
    <property type="match status" value="1"/>
</dbReference>
<dbReference type="Proteomes" id="UP000015559">
    <property type="component" value="Chromosome"/>
</dbReference>
<protein>
    <submittedName>
        <fullName evidence="3">Pyridoxamine 5'-phosphate oxidase-related FMN-binding protein</fullName>
    </submittedName>
</protein>
<evidence type="ECO:0000313" key="3">
    <source>
        <dbReference type="EMBL" id="BAN34667.1"/>
    </source>
</evidence>
<reference evidence="3 4" key="1">
    <citation type="journal article" date="2012" name="Appl. Environ. Microbiol.">
        <title>Draft genome sequence of a psychrotolerant sulfur-oxidizing bacterium, Sulfuricella denitrificans skB26, and proteomic insights into cold adaptation.</title>
        <authorList>
            <person name="Watanabe T."/>
            <person name="Kojima H."/>
            <person name="Fukui M."/>
        </authorList>
    </citation>
    <scope>NUCLEOTIDE SEQUENCE [LARGE SCALE GENOMIC DNA]</scope>
    <source>
        <strain evidence="4">skB26</strain>
    </source>
</reference>
<dbReference type="InterPro" id="IPR055343">
    <property type="entry name" value="CREG_beta-barrel"/>
</dbReference>
<organism evidence="3 4">
    <name type="scientific">Sulfuricella denitrificans (strain DSM 22764 / NBRC 105220 / skB26)</name>
    <dbReference type="NCBI Taxonomy" id="1163617"/>
    <lineage>
        <taxon>Bacteria</taxon>
        <taxon>Pseudomonadati</taxon>
        <taxon>Pseudomonadota</taxon>
        <taxon>Betaproteobacteria</taxon>
        <taxon>Nitrosomonadales</taxon>
        <taxon>Sulfuricellaceae</taxon>
        <taxon>Sulfuricella</taxon>
    </lineage>
</organism>
<dbReference type="Pfam" id="PF13883">
    <property type="entry name" value="CREG_beta-barrel"/>
    <property type="match status" value="1"/>
</dbReference>
<dbReference type="InterPro" id="IPR037119">
    <property type="entry name" value="Haem_oxidase_HugZ-like_sf"/>
</dbReference>
<dbReference type="PANTHER" id="PTHR13343">
    <property type="entry name" value="CREG1 PROTEIN"/>
    <property type="match status" value="1"/>
</dbReference>
<name>S6B1X3_SULDS</name>
<dbReference type="InterPro" id="IPR019595">
    <property type="entry name" value="DUF2470"/>
</dbReference>
<dbReference type="EMBL" id="AP013066">
    <property type="protein sequence ID" value="BAN34667.1"/>
    <property type="molecule type" value="Genomic_DNA"/>
</dbReference>
<evidence type="ECO:0000259" key="1">
    <source>
        <dbReference type="Pfam" id="PF10615"/>
    </source>
</evidence>
<proteinExistence type="predicted"/>
<dbReference type="eggNOG" id="COG0748">
    <property type="taxonomic scope" value="Bacteria"/>
</dbReference>
<dbReference type="STRING" id="1163617.SCD_n00826"/>
<sequence>MTAPEILWKQARKLLRAEHIGLLSTLSHKLGGYPFGSAVSTLTDHEARPLFLISQLAEHTRNIEQDARASFLVHEQSIDIQAGERLTLVGKAVRVETTEQLKARYLRYFPSAEQYFALDFSFYRIEPVTLRYIGGFGVARWISPTEILPPPNSMAQQEEELLIRFNLNQAGDLQLFCRTYYGTSASEATLVGIDCDGFDILDDGQLLRFDFPDTVLNAEQAEAALLRMLRESSP</sequence>
<keyword evidence="4" id="KW-1185">Reference proteome</keyword>
<evidence type="ECO:0000259" key="2">
    <source>
        <dbReference type="Pfam" id="PF13883"/>
    </source>
</evidence>
<accession>S6B1X3</accession>
<dbReference type="RefSeq" id="WP_009206386.1">
    <property type="nucleotide sequence ID" value="NC_022357.1"/>
</dbReference>
<gene>
    <name evidence="3" type="ORF">SCD_n00826</name>
</gene>
<dbReference type="PANTHER" id="PTHR13343:SF17">
    <property type="entry name" value="CELLULAR REPRESSOR OF E1A-STIMULATED GENES, ISOFORM A"/>
    <property type="match status" value="1"/>
</dbReference>
<dbReference type="KEGG" id="sdr:SCD_n00826"/>
<feature type="domain" description="CREG-like beta-barrel" evidence="2">
    <location>
        <begin position="9"/>
        <end position="146"/>
    </location>
</feature>
<dbReference type="OrthoDB" id="9776211at2"/>
<dbReference type="GO" id="GO:0005737">
    <property type="term" value="C:cytoplasm"/>
    <property type="evidence" value="ECO:0007669"/>
    <property type="project" value="UniProtKB-ARBA"/>
</dbReference>
<dbReference type="AlphaFoldDB" id="S6B1X3"/>
<dbReference type="Gene3D" id="2.30.110.10">
    <property type="entry name" value="Electron Transport, Fmn-binding Protein, Chain A"/>
    <property type="match status" value="1"/>
</dbReference>